<proteinExistence type="predicted"/>
<keyword evidence="2" id="KW-1185">Reference proteome</keyword>
<comment type="caution">
    <text evidence="1">The sequence shown here is derived from an EMBL/GenBank/DDBJ whole genome shotgun (WGS) entry which is preliminary data.</text>
</comment>
<name>A0A545UU93_9HYPO</name>
<dbReference type="EMBL" id="SPUK01000013">
    <property type="protein sequence ID" value="TQV93042.1"/>
    <property type="molecule type" value="Genomic_DNA"/>
</dbReference>
<evidence type="ECO:0000313" key="2">
    <source>
        <dbReference type="Proteomes" id="UP000315783"/>
    </source>
</evidence>
<accession>A0A545UU93</accession>
<protein>
    <submittedName>
        <fullName evidence="1">Uncharacterized protein</fullName>
    </submittedName>
</protein>
<gene>
    <name evidence="1" type="ORF">IF1G_08345</name>
</gene>
<dbReference type="Proteomes" id="UP000315783">
    <property type="component" value="Unassembled WGS sequence"/>
</dbReference>
<evidence type="ECO:0000313" key="1">
    <source>
        <dbReference type="EMBL" id="TQV93042.1"/>
    </source>
</evidence>
<organism evidence="1 2">
    <name type="scientific">Cordyceps javanica</name>
    <dbReference type="NCBI Taxonomy" id="43265"/>
    <lineage>
        <taxon>Eukaryota</taxon>
        <taxon>Fungi</taxon>
        <taxon>Dikarya</taxon>
        <taxon>Ascomycota</taxon>
        <taxon>Pezizomycotina</taxon>
        <taxon>Sordariomycetes</taxon>
        <taxon>Hypocreomycetidae</taxon>
        <taxon>Hypocreales</taxon>
        <taxon>Cordycipitaceae</taxon>
        <taxon>Cordyceps</taxon>
    </lineage>
</organism>
<reference evidence="1 2" key="1">
    <citation type="journal article" date="2019" name="Appl. Microbiol. Biotechnol.">
        <title>Genome sequence of Isaria javanica and comparative genome analysis insights into family S53 peptidase evolution in fungal entomopathogens.</title>
        <authorList>
            <person name="Lin R."/>
            <person name="Zhang X."/>
            <person name="Xin B."/>
            <person name="Zou M."/>
            <person name="Gao Y."/>
            <person name="Qin F."/>
            <person name="Hu Q."/>
            <person name="Xie B."/>
            <person name="Cheng X."/>
        </authorList>
    </citation>
    <scope>NUCLEOTIDE SEQUENCE [LARGE SCALE GENOMIC DNA]</scope>
    <source>
        <strain evidence="1 2">IJ1G</strain>
    </source>
</reference>
<sequence length="161" mass="18412">MVYAALNQPPSPLSKYVVVVAASLHKPSRHRYPRNRPDNFAHDTHLYFVRRHPLFPLQYPHRTEPNLQLVSTTHHPSVVGEQARQECPGRQHWARCSPLRPDCFATVTSFLFILSSPSFLGIAPYACIRYPEFILLSHDACLFPGGSRLDASHRYVTEIRP</sequence>
<dbReference type="AlphaFoldDB" id="A0A545UU93"/>